<dbReference type="EMBL" id="MLHL01000099">
    <property type="protein sequence ID" value="OOF45385.1"/>
    <property type="molecule type" value="Genomic_DNA"/>
</dbReference>
<keyword evidence="5" id="KW-1185">Reference proteome</keyword>
<dbReference type="Proteomes" id="UP000189161">
    <property type="component" value="Unassembled WGS sequence"/>
</dbReference>
<dbReference type="Pfam" id="PF13518">
    <property type="entry name" value="HTH_28"/>
    <property type="match status" value="2"/>
</dbReference>
<dbReference type="PANTHER" id="PTHR33795:SF1">
    <property type="entry name" value="INSERTION ELEMENT IS150 PROTEIN INSJ"/>
    <property type="match status" value="1"/>
</dbReference>
<dbReference type="PANTHER" id="PTHR33795">
    <property type="entry name" value="INSERTION ELEMENT IS150 PROTEIN INSJ"/>
    <property type="match status" value="1"/>
</dbReference>
<feature type="region of interest" description="Disordered" evidence="2">
    <location>
        <begin position="115"/>
        <end position="135"/>
    </location>
</feature>
<dbReference type="SUPFAM" id="SSF46689">
    <property type="entry name" value="Homeodomain-like"/>
    <property type="match status" value="2"/>
</dbReference>
<evidence type="ECO:0000259" key="3">
    <source>
        <dbReference type="Pfam" id="PF13518"/>
    </source>
</evidence>
<dbReference type="AlphaFoldDB" id="A0A1V3IT07"/>
<dbReference type="InterPro" id="IPR009057">
    <property type="entry name" value="Homeodomain-like_sf"/>
</dbReference>
<evidence type="ECO:0000313" key="4">
    <source>
        <dbReference type="EMBL" id="OOF45385.1"/>
    </source>
</evidence>
<feature type="domain" description="Insertion element IS150 protein InsJ-like helix-turn-helix" evidence="3">
    <location>
        <begin position="65"/>
        <end position="117"/>
    </location>
</feature>
<comment type="caution">
    <text evidence="4">The sequence shown here is derived from an EMBL/GenBank/DDBJ whole genome shotgun (WGS) entry which is preliminary data.</text>
</comment>
<accession>A0A1V3IT07</accession>
<reference evidence="4 5" key="1">
    <citation type="submission" date="2016-10" db="EMBL/GenBank/DDBJ databases">
        <title>Rodentibacter gen. nov. and new species.</title>
        <authorList>
            <person name="Christensen H."/>
        </authorList>
    </citation>
    <scope>NUCLEOTIDE SEQUENCE [LARGE SCALE GENOMIC DNA]</scope>
    <source>
        <strain evidence="4 5">H1987082031</strain>
    </source>
</reference>
<comment type="similarity">
    <text evidence="1">Belongs to the IS150/IS1296 orfA family.</text>
</comment>
<feature type="domain" description="Insertion element IS150 protein InsJ-like helix-turn-helix" evidence="3">
    <location>
        <begin position="8"/>
        <end position="52"/>
    </location>
</feature>
<dbReference type="InterPro" id="IPR055247">
    <property type="entry name" value="InsJ-like_HTH"/>
</dbReference>
<dbReference type="Gene3D" id="1.10.10.60">
    <property type="entry name" value="Homeodomain-like"/>
    <property type="match status" value="1"/>
</dbReference>
<name>A0A1V3IT07_9PAST</name>
<dbReference type="InterPro" id="IPR036388">
    <property type="entry name" value="WH-like_DNA-bd_sf"/>
</dbReference>
<dbReference type="Gene3D" id="1.10.10.10">
    <property type="entry name" value="Winged helix-like DNA-binding domain superfamily/Winged helix DNA-binding domain"/>
    <property type="match status" value="1"/>
</dbReference>
<evidence type="ECO:0000256" key="2">
    <source>
        <dbReference type="SAM" id="MobiDB-lite"/>
    </source>
</evidence>
<evidence type="ECO:0000256" key="1">
    <source>
        <dbReference type="ARBA" id="ARBA00038232"/>
    </source>
</evidence>
<proteinExistence type="inferred from homology"/>
<protein>
    <recommendedName>
        <fullName evidence="3">Insertion element IS150 protein InsJ-like helix-turn-helix domain-containing protein</fullName>
    </recommendedName>
</protein>
<evidence type="ECO:0000313" key="5">
    <source>
        <dbReference type="Proteomes" id="UP000189161"/>
    </source>
</evidence>
<gene>
    <name evidence="4" type="ORF">BKK52_12665</name>
</gene>
<organism evidence="4 5">
    <name type="scientific">Rodentibacter trehalosifermentans</name>
    <dbReference type="NCBI Taxonomy" id="1908263"/>
    <lineage>
        <taxon>Bacteria</taxon>
        <taxon>Pseudomonadati</taxon>
        <taxon>Pseudomonadota</taxon>
        <taxon>Gammaproteobacteria</taxon>
        <taxon>Pasteurellales</taxon>
        <taxon>Pasteurellaceae</taxon>
        <taxon>Rodentibacter</taxon>
    </lineage>
</organism>
<dbReference type="InterPro" id="IPR052057">
    <property type="entry name" value="IS150/IS1296_orfA-like"/>
</dbReference>
<sequence>MTKYNQLFKQQVIEFYLQHNKNQSLTRQQFHLNRQTLRRWIAQFNHNGLNGLAVLGRKQTYSPEFKLSVIQAVKNGLFSTEKACLYFGIANSGVVSQWLKAFEKQGINGLLAKPKGPPTMKSKYPKMPPKPKTEEERLRYRILELEAEVDYLKKLRELNQQKIAKKLSS</sequence>